<feature type="transmembrane region" description="Helical" evidence="1">
    <location>
        <begin position="76"/>
        <end position="99"/>
    </location>
</feature>
<evidence type="ECO:0000256" key="1">
    <source>
        <dbReference type="SAM" id="Phobius"/>
    </source>
</evidence>
<dbReference type="RefSeq" id="WP_344338254.1">
    <property type="nucleotide sequence ID" value="NZ_BAAAKJ010000235.1"/>
</dbReference>
<protein>
    <submittedName>
        <fullName evidence="2">ABC transporter permease</fullName>
    </submittedName>
</protein>
<dbReference type="Proteomes" id="UP001499863">
    <property type="component" value="Unassembled WGS sequence"/>
</dbReference>
<accession>A0ABP4IWW2</accession>
<feature type="transmembrane region" description="Helical" evidence="1">
    <location>
        <begin position="167"/>
        <end position="184"/>
    </location>
</feature>
<keyword evidence="1" id="KW-0472">Membrane</keyword>
<feature type="transmembrane region" description="Helical" evidence="1">
    <location>
        <begin position="12"/>
        <end position="34"/>
    </location>
</feature>
<proteinExistence type="predicted"/>
<gene>
    <name evidence="2" type="ORF">GCM10009639_42830</name>
</gene>
<keyword evidence="1" id="KW-0812">Transmembrane</keyword>
<reference evidence="3" key="1">
    <citation type="journal article" date="2019" name="Int. J. Syst. Evol. Microbiol.">
        <title>The Global Catalogue of Microorganisms (GCM) 10K type strain sequencing project: providing services to taxonomists for standard genome sequencing and annotation.</title>
        <authorList>
            <consortium name="The Broad Institute Genomics Platform"/>
            <consortium name="The Broad Institute Genome Sequencing Center for Infectious Disease"/>
            <person name="Wu L."/>
            <person name="Ma J."/>
        </authorList>
    </citation>
    <scope>NUCLEOTIDE SEQUENCE [LARGE SCALE GENOMIC DNA]</scope>
    <source>
        <strain evidence="3">JCM 12393</strain>
    </source>
</reference>
<feature type="transmembrane region" description="Helical" evidence="1">
    <location>
        <begin position="191"/>
        <end position="209"/>
    </location>
</feature>
<evidence type="ECO:0000313" key="2">
    <source>
        <dbReference type="EMBL" id="GAA1401062.1"/>
    </source>
</evidence>
<feature type="transmembrane region" description="Helical" evidence="1">
    <location>
        <begin position="298"/>
        <end position="321"/>
    </location>
</feature>
<name>A0ABP4IWW2_9ACTN</name>
<dbReference type="EMBL" id="BAAAKJ010000235">
    <property type="protein sequence ID" value="GAA1401062.1"/>
    <property type="molecule type" value="Genomic_DNA"/>
</dbReference>
<organism evidence="2 3">
    <name type="scientific">Kitasatospora putterlickiae</name>
    <dbReference type="NCBI Taxonomy" id="221725"/>
    <lineage>
        <taxon>Bacteria</taxon>
        <taxon>Bacillati</taxon>
        <taxon>Actinomycetota</taxon>
        <taxon>Actinomycetes</taxon>
        <taxon>Kitasatosporales</taxon>
        <taxon>Streptomycetaceae</taxon>
        <taxon>Kitasatospora</taxon>
    </lineage>
</organism>
<evidence type="ECO:0000313" key="3">
    <source>
        <dbReference type="Proteomes" id="UP001499863"/>
    </source>
</evidence>
<keyword evidence="1" id="KW-1133">Transmembrane helix</keyword>
<keyword evidence="3" id="KW-1185">Reference proteome</keyword>
<dbReference type="Pfam" id="PF12679">
    <property type="entry name" value="ABC2_membrane_2"/>
    <property type="match status" value="1"/>
</dbReference>
<sequence>MIWLTWRQHRRQALWTTVALVVLAAVLVPTGLAMRSSFEDSGLGACLRALGHAELVDGGGCEALSQRFKSKYESTAYLAILLVLLPVLAGIFLGAPLVAREVENGTHRLVWTQGISRRRWILTKFGLVGAVALVLSVGYALGAAWWLGPLAANGLGRFRVLVFDVQGLAPIGYTLFAVALGILAGTLSRRVLPAMGVSLVAFITVRALVELLARPSFMPAKTLAYAVDGTEMANRFAGSWVYQEGVRNGTGAIVIPDARISCGGGGEGVAQCLAGIDRDGYGPGPYSNWLEYQPADRFWTFQAIETGIFLALTALLITLAIRRVRRIS</sequence>
<feature type="transmembrane region" description="Helical" evidence="1">
    <location>
        <begin position="120"/>
        <end position="147"/>
    </location>
</feature>
<comment type="caution">
    <text evidence="2">The sequence shown here is derived from an EMBL/GenBank/DDBJ whole genome shotgun (WGS) entry which is preliminary data.</text>
</comment>